<evidence type="ECO:0000313" key="2">
    <source>
        <dbReference type="EMBL" id="MBW8270437.1"/>
    </source>
</evidence>
<keyword evidence="3" id="KW-1185">Reference proteome</keyword>
<dbReference type="Proteomes" id="UP001519924">
    <property type="component" value="Unassembled WGS sequence"/>
</dbReference>
<organism evidence="2 3">
    <name type="scientific">Caldovatus aquaticus</name>
    <dbReference type="NCBI Taxonomy" id="2865671"/>
    <lineage>
        <taxon>Bacteria</taxon>
        <taxon>Pseudomonadati</taxon>
        <taxon>Pseudomonadota</taxon>
        <taxon>Alphaproteobacteria</taxon>
        <taxon>Acetobacterales</taxon>
        <taxon>Roseomonadaceae</taxon>
        <taxon>Caldovatus</taxon>
    </lineage>
</organism>
<name>A0ABS7F496_9PROT</name>
<dbReference type="Pfam" id="PF07309">
    <property type="entry name" value="FlaF"/>
    <property type="match status" value="1"/>
</dbReference>
<proteinExistence type="predicted"/>
<protein>
    <submittedName>
        <fullName evidence="2">Flagellar biosynthesis regulator FlaF</fullName>
    </submittedName>
</protein>
<keyword evidence="2" id="KW-0969">Cilium</keyword>
<evidence type="ECO:0000313" key="3">
    <source>
        <dbReference type="Proteomes" id="UP001519924"/>
    </source>
</evidence>
<dbReference type="InterPro" id="IPR010845">
    <property type="entry name" value="FlaF"/>
</dbReference>
<reference evidence="2 3" key="1">
    <citation type="submission" date="2021-08" db="EMBL/GenBank/DDBJ databases">
        <title>Caldovatus sediminis gen. nov., sp. nov., a moderately thermophilic bacterium isolated from a hot spring.</title>
        <authorList>
            <person name="Hu C.-J."/>
            <person name="Li W.-J."/>
            <person name="Xian W.-D."/>
        </authorList>
    </citation>
    <scope>NUCLEOTIDE SEQUENCE [LARGE SCALE GENOMIC DNA]</scope>
    <source>
        <strain evidence="2 3">SYSU G05006</strain>
    </source>
</reference>
<keyword evidence="2" id="KW-0966">Cell projection</keyword>
<dbReference type="RefSeq" id="WP_220118174.1">
    <property type="nucleotide sequence ID" value="NZ_JAHZUY010000039.1"/>
</dbReference>
<comment type="caution">
    <text evidence="2">The sequence shown here is derived from an EMBL/GenBank/DDBJ whole genome shotgun (WGS) entry which is preliminary data.</text>
</comment>
<dbReference type="EMBL" id="JAHZUY010000039">
    <property type="protein sequence ID" value="MBW8270437.1"/>
    <property type="molecule type" value="Genomic_DNA"/>
</dbReference>
<gene>
    <name evidence="2" type="ORF">K1J50_13195</name>
</gene>
<sequence>MRSAAARYAAVQDSAASAQDIEIRAFTYVNGLLAAAGQGRAARIQALYKTHRLWSLLLDDLLSDGNRLPPELRARLVSLGLWAQRESLARMSDEGSVEPLIALHRDLAEGLAAQRRGAGAPGDGGGPAAPPFAASVA</sequence>
<accession>A0ABS7F496</accession>
<keyword evidence="2" id="KW-0282">Flagellum</keyword>
<feature type="region of interest" description="Disordered" evidence="1">
    <location>
        <begin position="115"/>
        <end position="137"/>
    </location>
</feature>
<evidence type="ECO:0000256" key="1">
    <source>
        <dbReference type="SAM" id="MobiDB-lite"/>
    </source>
</evidence>